<accession>A0A8W8N413</accession>
<name>A0A8W8N413_MAGGI</name>
<dbReference type="EnsemblMetazoa" id="G4251.7">
    <property type="protein sequence ID" value="G4251.7:cds"/>
    <property type="gene ID" value="G4251"/>
</dbReference>
<feature type="compositionally biased region" description="Polar residues" evidence="1">
    <location>
        <begin position="130"/>
        <end position="146"/>
    </location>
</feature>
<feature type="region of interest" description="Disordered" evidence="1">
    <location>
        <begin position="1"/>
        <end position="20"/>
    </location>
</feature>
<proteinExistence type="predicted"/>
<feature type="region of interest" description="Disordered" evidence="1">
    <location>
        <begin position="53"/>
        <end position="77"/>
    </location>
</feature>
<sequence length="396" mass="46318">MLKYSVTSDEGSFSPNPAYHEHTETHLMKDTIDVNINPRSRAKMVMKKRAKQVQRRGGDFSFFPPISRTPNNQRKEVSTPYVNHIDAESPYINSLGISRVHDVTTPYVLHSQYSKHDVSSPMPQKEHTRVSNLSRNNAGTPQNQPQHNVVEITRIRKDQSFSHESINKIGASSPFIERRSRLDHRRKLTKENANQHTSRNHVHDTDKNAKLQVQSNQMGLVQRTERHKSFHDYSRARNEEQFSIRKKIEQFRKWHEEQYKDKLKRLKEEVDNQYEAENIKAHTSRVGSHTPQGNVSVEKRERPEKKRKPEPQKSSSSEQTPVLNGENLPSSVDEKASSERTWHTWRDVNDSYAYSDVKQYIEENELMTKEKEEWIKKWVIDVDKAMKQETDGTSQV</sequence>
<protein>
    <submittedName>
        <fullName evidence="2">Uncharacterized protein</fullName>
    </submittedName>
</protein>
<evidence type="ECO:0000313" key="2">
    <source>
        <dbReference type="EnsemblMetazoa" id="G4251.11:cds"/>
    </source>
</evidence>
<reference evidence="2" key="1">
    <citation type="submission" date="2022-08" db="UniProtKB">
        <authorList>
            <consortium name="EnsemblMetazoa"/>
        </authorList>
    </citation>
    <scope>IDENTIFICATION</scope>
    <source>
        <strain evidence="2">05x7-T-G4-1.051#20</strain>
    </source>
</reference>
<feature type="region of interest" description="Disordered" evidence="1">
    <location>
        <begin position="217"/>
        <end position="238"/>
    </location>
</feature>
<feature type="compositionally biased region" description="Polar residues" evidence="1">
    <location>
        <begin position="1"/>
        <end position="15"/>
    </location>
</feature>
<dbReference type="EnsemblMetazoa" id="G4251.10">
    <property type="protein sequence ID" value="G4251.10:cds"/>
    <property type="gene ID" value="G4251"/>
</dbReference>
<feature type="region of interest" description="Disordered" evidence="1">
    <location>
        <begin position="114"/>
        <end position="146"/>
    </location>
</feature>
<dbReference type="EnsemblMetazoa" id="G4251.11">
    <property type="protein sequence ID" value="G4251.11:cds"/>
    <property type="gene ID" value="G4251"/>
</dbReference>
<dbReference type="Proteomes" id="UP000005408">
    <property type="component" value="Unassembled WGS sequence"/>
</dbReference>
<feature type="compositionally biased region" description="Basic and acidic residues" evidence="1">
    <location>
        <begin position="114"/>
        <end position="129"/>
    </location>
</feature>
<dbReference type="EnsemblMetazoa" id="G4251.8">
    <property type="protein sequence ID" value="G4251.8:cds"/>
    <property type="gene ID" value="G4251"/>
</dbReference>
<feature type="compositionally biased region" description="Polar residues" evidence="1">
    <location>
        <begin position="285"/>
        <end position="294"/>
    </location>
</feature>
<dbReference type="EnsemblMetazoa" id="G4251.9">
    <property type="protein sequence ID" value="G4251.9:cds"/>
    <property type="gene ID" value="G4251"/>
</dbReference>
<feature type="compositionally biased region" description="Basic and acidic residues" evidence="1">
    <location>
        <begin position="297"/>
        <end position="311"/>
    </location>
</feature>
<dbReference type="EnsemblMetazoa" id="G4251.5">
    <property type="protein sequence ID" value="G4251.5:cds"/>
    <property type="gene ID" value="G4251"/>
</dbReference>
<feature type="region of interest" description="Disordered" evidence="1">
    <location>
        <begin position="278"/>
        <end position="345"/>
    </location>
</feature>
<feature type="compositionally biased region" description="Basic and acidic residues" evidence="1">
    <location>
        <begin position="332"/>
        <end position="345"/>
    </location>
</feature>
<dbReference type="EnsemblMetazoa" id="G4251.6">
    <property type="protein sequence ID" value="G4251.6:cds"/>
    <property type="gene ID" value="G4251"/>
</dbReference>
<evidence type="ECO:0000256" key="1">
    <source>
        <dbReference type="SAM" id="MobiDB-lite"/>
    </source>
</evidence>
<dbReference type="AlphaFoldDB" id="A0A8W8N413"/>
<organism evidence="2 3">
    <name type="scientific">Magallana gigas</name>
    <name type="common">Pacific oyster</name>
    <name type="synonym">Crassostrea gigas</name>
    <dbReference type="NCBI Taxonomy" id="29159"/>
    <lineage>
        <taxon>Eukaryota</taxon>
        <taxon>Metazoa</taxon>
        <taxon>Spiralia</taxon>
        <taxon>Lophotrochozoa</taxon>
        <taxon>Mollusca</taxon>
        <taxon>Bivalvia</taxon>
        <taxon>Autobranchia</taxon>
        <taxon>Pteriomorphia</taxon>
        <taxon>Ostreida</taxon>
        <taxon>Ostreoidea</taxon>
        <taxon>Ostreidae</taxon>
        <taxon>Magallana</taxon>
    </lineage>
</organism>
<evidence type="ECO:0000313" key="3">
    <source>
        <dbReference type="Proteomes" id="UP000005408"/>
    </source>
</evidence>
<dbReference type="OrthoDB" id="10039581at2759"/>
<keyword evidence="3" id="KW-1185">Reference proteome</keyword>